<reference evidence="4" key="1">
    <citation type="journal article" date="2011" name="Nature">
        <title>Genome sequence and analysis of the tuber crop potato.</title>
        <authorList>
            <consortium name="The Potato Genome Sequencing Consortium"/>
        </authorList>
    </citation>
    <scope>NUCLEOTIDE SEQUENCE [LARGE SCALE GENOMIC DNA]</scope>
    <source>
        <strain evidence="4">cv. DM1-3 516 R44</strain>
    </source>
</reference>
<dbReference type="PANTHER" id="PTHR33180:SF31">
    <property type="entry name" value="POLYPROTEIN PROTEIN"/>
    <property type="match status" value="1"/>
</dbReference>
<dbReference type="EnsemblPlants" id="PGSC0003DMT400088524">
    <property type="protein sequence ID" value="PGSC0003DMT400088524"/>
    <property type="gene ID" value="PGSC0003DMG400038095"/>
</dbReference>
<dbReference type="PANTHER" id="PTHR33180">
    <property type="entry name" value="PHOTOSYSTEM II CP43 REACTION CENTER PROTEIN"/>
    <property type="match status" value="1"/>
</dbReference>
<name>M1DG58_SOLTU</name>
<dbReference type="GO" id="GO:0009579">
    <property type="term" value="C:thylakoid"/>
    <property type="evidence" value="ECO:0000318"/>
    <property type="project" value="GO_Central"/>
</dbReference>
<sequence>MQVGEQRVQSQLAEEVSKPDLDCHWTQGITRMQSVKLGGPMDESASPTLSAVWTPKLIGDMARPKVEGRVMPPGKRAKGFIINGDAVASKIKATKHPTTGRKGKGKGKAPAPESPKTNSDKEEEGQCLQIGRVHHGPGIVVRGSRDYINAIFDSGSIFDNSNLATTTTPLDELKGWLSPLVSDTTPRWIEVATLIERKDLNIVVWYWLGFISSSVMPSQNKSILRHPKANCLGSIIARRSIDLGLIIEHELAMRAKQR</sequence>
<dbReference type="InterPro" id="IPR046796">
    <property type="entry name" value="Transposase_32_dom"/>
</dbReference>
<dbReference type="HOGENOM" id="CLU_1079301_0_0_1"/>
<dbReference type="Proteomes" id="UP000011115">
    <property type="component" value="Unassembled WGS sequence"/>
</dbReference>
<accession>M1DG58</accession>
<evidence type="ECO:0000313" key="3">
    <source>
        <dbReference type="EnsemblPlants" id="PGSC0003DMT400088524"/>
    </source>
</evidence>
<feature type="region of interest" description="Disordered" evidence="1">
    <location>
        <begin position="91"/>
        <end position="125"/>
    </location>
</feature>
<proteinExistence type="predicted"/>
<dbReference type="PaxDb" id="4113-PGSC0003DMT400088524"/>
<dbReference type="GO" id="GO:0009523">
    <property type="term" value="C:photosystem II"/>
    <property type="evidence" value="ECO:0000318"/>
    <property type="project" value="GO_Central"/>
</dbReference>
<dbReference type="Pfam" id="PF20167">
    <property type="entry name" value="Transposase_32"/>
    <property type="match status" value="1"/>
</dbReference>
<protein>
    <recommendedName>
        <fullName evidence="2">Putative plant transposon protein domain-containing protein</fullName>
    </recommendedName>
</protein>
<keyword evidence="4" id="KW-1185">Reference proteome</keyword>
<evidence type="ECO:0000256" key="1">
    <source>
        <dbReference type="SAM" id="MobiDB-lite"/>
    </source>
</evidence>
<dbReference type="AlphaFoldDB" id="M1DG58"/>
<evidence type="ECO:0000313" key="4">
    <source>
        <dbReference type="Proteomes" id="UP000011115"/>
    </source>
</evidence>
<feature type="domain" description="Putative plant transposon protein" evidence="2">
    <location>
        <begin position="137"/>
        <end position="257"/>
    </location>
</feature>
<feature type="compositionally biased region" description="Basic residues" evidence="1">
    <location>
        <begin position="92"/>
        <end position="107"/>
    </location>
</feature>
<reference evidence="3" key="2">
    <citation type="submission" date="2015-06" db="UniProtKB">
        <authorList>
            <consortium name="EnsemblPlants"/>
        </authorList>
    </citation>
    <scope>IDENTIFICATION</scope>
    <source>
        <strain evidence="3">DM1-3 516 R44</strain>
    </source>
</reference>
<dbReference type="Gramene" id="PGSC0003DMT400088524">
    <property type="protein sequence ID" value="PGSC0003DMT400088524"/>
    <property type="gene ID" value="PGSC0003DMG400038095"/>
</dbReference>
<organism evidence="3 4">
    <name type="scientific">Solanum tuberosum</name>
    <name type="common">Potato</name>
    <dbReference type="NCBI Taxonomy" id="4113"/>
    <lineage>
        <taxon>Eukaryota</taxon>
        <taxon>Viridiplantae</taxon>
        <taxon>Streptophyta</taxon>
        <taxon>Embryophyta</taxon>
        <taxon>Tracheophyta</taxon>
        <taxon>Spermatophyta</taxon>
        <taxon>Magnoliopsida</taxon>
        <taxon>eudicotyledons</taxon>
        <taxon>Gunneridae</taxon>
        <taxon>Pentapetalae</taxon>
        <taxon>asterids</taxon>
        <taxon>lamiids</taxon>
        <taxon>Solanales</taxon>
        <taxon>Solanaceae</taxon>
        <taxon>Solanoideae</taxon>
        <taxon>Solaneae</taxon>
        <taxon>Solanum</taxon>
    </lineage>
</organism>
<evidence type="ECO:0000259" key="2">
    <source>
        <dbReference type="Pfam" id="PF20167"/>
    </source>
</evidence>
<dbReference type="InParanoid" id="M1DG58"/>